<name>A0A3B0YBV1_9ZZZZ</name>
<organism evidence="1">
    <name type="scientific">hydrothermal vent metagenome</name>
    <dbReference type="NCBI Taxonomy" id="652676"/>
    <lineage>
        <taxon>unclassified sequences</taxon>
        <taxon>metagenomes</taxon>
        <taxon>ecological metagenomes</taxon>
    </lineage>
</organism>
<proteinExistence type="predicted"/>
<reference evidence="1" key="1">
    <citation type="submission" date="2018-06" db="EMBL/GenBank/DDBJ databases">
        <authorList>
            <person name="Zhirakovskaya E."/>
        </authorList>
    </citation>
    <scope>NUCLEOTIDE SEQUENCE</scope>
</reference>
<accession>A0A3B0YBV1</accession>
<dbReference type="AlphaFoldDB" id="A0A3B0YBV1"/>
<dbReference type="PROSITE" id="PS51257">
    <property type="entry name" value="PROKAR_LIPOPROTEIN"/>
    <property type="match status" value="1"/>
</dbReference>
<sequence>MKNNHIRMLWVCAVVLWLAGCASPATRQALIVDDTSFNVKNPYSVNVSTSGGGETGAMDYVNISNENLASAIEESIAKSGLFSSVVKGNDADYKLNVSLVSMSKPMFGLDFKIDMEMAWSLVNAKTGKAIMRESIKSSYTATPSDAFIAAKRVRLAVEGAAQNNIRQGLQKIAGLSLN</sequence>
<gene>
    <name evidence="1" type="ORF">MNBD_GAMMA14-1779</name>
</gene>
<evidence type="ECO:0000313" key="1">
    <source>
        <dbReference type="EMBL" id="VAW74290.1"/>
    </source>
</evidence>
<dbReference type="EMBL" id="UOFM01000092">
    <property type="protein sequence ID" value="VAW74290.1"/>
    <property type="molecule type" value="Genomic_DNA"/>
</dbReference>
<evidence type="ECO:0008006" key="2">
    <source>
        <dbReference type="Google" id="ProtNLM"/>
    </source>
</evidence>
<protein>
    <recommendedName>
        <fullName evidence="2">Lipoprotein</fullName>
    </recommendedName>
</protein>